<reference evidence="3 4" key="1">
    <citation type="submission" date="2014-03" db="EMBL/GenBank/DDBJ databases">
        <title>Genomics of Bifidobacteria.</title>
        <authorList>
            <person name="Ventura M."/>
            <person name="Milani C."/>
            <person name="Lugli G.A."/>
        </authorList>
    </citation>
    <scope>NUCLEOTIDE SEQUENCE [LARGE SCALE GENOMIC DNA]</scope>
    <source>
        <strain evidence="3 4">LMG 11591</strain>
    </source>
</reference>
<evidence type="ECO:0000313" key="4">
    <source>
        <dbReference type="Proteomes" id="UP000029052"/>
    </source>
</evidence>
<feature type="transmembrane region" description="Helical" evidence="2">
    <location>
        <begin position="2044"/>
        <end position="2065"/>
    </location>
</feature>
<name>A0A087BB02_9BIFI</name>
<evidence type="ECO:0000256" key="2">
    <source>
        <dbReference type="SAM" id="Phobius"/>
    </source>
</evidence>
<protein>
    <recommendedName>
        <fullName evidence="5">Cell surface protein</fullName>
    </recommendedName>
</protein>
<dbReference type="EMBL" id="JGZB01000004">
    <property type="protein sequence ID" value="KFI68202.1"/>
    <property type="molecule type" value="Genomic_DNA"/>
</dbReference>
<keyword evidence="2" id="KW-1133">Transmembrane helix</keyword>
<gene>
    <name evidence="3" type="ORF">BMAGN_0151</name>
</gene>
<evidence type="ECO:0008006" key="5">
    <source>
        <dbReference type="Google" id="ProtNLM"/>
    </source>
</evidence>
<keyword evidence="2" id="KW-0812">Transmembrane</keyword>
<dbReference type="Proteomes" id="UP000029052">
    <property type="component" value="Unassembled WGS sequence"/>
</dbReference>
<comment type="caution">
    <text evidence="3">The sequence shown here is derived from an EMBL/GenBank/DDBJ whole genome shotgun (WGS) entry which is preliminary data.</text>
</comment>
<evidence type="ECO:0000256" key="1">
    <source>
        <dbReference type="SAM" id="MobiDB-lite"/>
    </source>
</evidence>
<keyword evidence="4" id="KW-1185">Reference proteome</keyword>
<dbReference type="RefSeq" id="WP_152593278.1">
    <property type="nucleotide sequence ID" value="NZ_JGZB01000004.1"/>
</dbReference>
<accession>A0A087BB02</accession>
<proteinExistence type="predicted"/>
<dbReference type="eggNOG" id="COG5624">
    <property type="taxonomic scope" value="Bacteria"/>
</dbReference>
<keyword evidence="2" id="KW-0472">Membrane</keyword>
<sequence length="2070" mass="223481">MPQRSLRTWWGALLAALAMIFAGLGPAQALAMSPNGFGIDGGKYGAGRFINPVSLIGLHEVNLGVQWISLADGLPVYCIEMGQWGGKETTWAPATDKDSQIAAVMVNQNLRHINDDFIQSAVAYAIHDHLDPDLANNWSWLKANNNGLEDGDWNATANKAAELWQAASNAVPAKADIQQAYTSGKRTGSVDPGILNAAGKRIAGLAYTVTLKGPARFNDTKDGAQTYKGTTTGGAQSIVWTATGNGDVTATVSYATPTGGKQIIDGYQNTFKPLQTTSTQNGYVSFRVQSDFQPTVTTNVSTREVHPGDRITDTVTSGVKQGDSWADGVHVLAHGYYFTGDETLLSPIPQDDGKGHTNDIDNPESPVDYLHRLIGAYGEPVGEATVTFTKPGETKTVTAQAGGKDYISPENGTFGSWYWTISKTEQPEETRDYITHSYNDLLGKINETSSHPSSIVHDSTVLEQASGLDTDIMDTITIAGLPADYGDFAGNDEYGMSADANATIRVWWAGSGTGNREQDMQYEPDSPKEPKQDEHHKLLGEWEVPARNGTYKVGGGAITLLEHGTKQAKTVAKDVAIRASDAKETGYYVFIYDFPGSSRATAFRSDYNDPWERSSIEQTASPISLTSHVSHEEVGQGDQFYDVAHVTGRVERGSYVLFTAYDAVHGDPDLAAPTLLREVRVDVTDKQADESGERAFDVLSPKTSTDTVGNVYWKAQLFAPDGKALASHEFGIESETVKVRGISVTSKTSAEQVYVNQEFSDTATIHGKVSRGTFVIFEAYDPVDGGPETTTTKLLENAKVPVTDQQADSSDWNTTFDVVSPTVKATRAGRVYWHVRVMRADGHPLASHELGAAGEDVLVLHPSITTNVSRTAVKPNEEFYDTARITGSVERGSYVTFDAYAPVTAGPETVDAKLLDAIRVPISDRQADASASEPVVVRSPATKTAHAGTVYWRATLHMADGTAVATHDLGLPEETTYVAPGGYVSSEAQPMGGAGEPLYDMVTVYHESEGHEGNGNANPSGMVGSIPQGSYVTVELYRQDGHNTASKANRIASHDFPVDVAAMREGKLTFKAAHESFHLDSAGVVYWVATLKTANGAVLDKAVYGESGDQHGTGVESQERTPVQEYSTTIAKQWFSVNNTQYAEQTVRVYDVLKQTAWRQQEGDAGVIVAQTAPGTQYLFEVWKQGAGDVATDTLMFSGDAHAMPQSRLAPQGENADAIWQQMKSETFTIGADWGAGTYYVRVLVTHPDVDRSVEGRDHVVAYTPARDKSESFRVVSLASQSVEPLVSTDNQYVQDSLRVEGTLPKGSSYEAQLWTTDADGNCVKPVGQTTRVTLEEDVTNTTLTLPVMATPQQAGAYQWRFRVWTPDELGGEPTIEDASVRVPDDWKQGDGYASHHLVYDGTNVPAEHMEIVRISTNVAGTSGVHTDADGRHYVNVTHGASVQDRAVIEGNLADGYTLGFDLYRQDAGEDADADQLIKSIEPVALASATTELESQIRELTEPGTYYWVTRFAKADGSAWLPDNAPYVLSPKRVVEETFEAARITTVTNAWSGAGGTTVDTARIEGCVPQDATANFELHDYDTGDLIGETGQVTLGELGYESCSHGSNVQTVTSPAVSVPEAKDYYFVESLRLPNEPEDEFHRGNDRVPYESTRAIAASTRTATQVAAGTAVSDYTDLKNLVYDGDPQLRDDLAGPLTIAWEVWRQGTGDESTDTKLAVLDALELEDGATEANSPAYLFKEMGVYYFRARVCSPNGDTVAYGEAREPAETVRVVEAESSTDPVVEERTEIRDTVTIRGPVLAGTMVSWNVYALGNGEAADDQEVASWTDADHGAYMLTQADAATAMHDGEVSITSPLSYRGKAGQRVYFVFSLTAPARGEDGTVNTGRLASAEDLTLTNIQTGEPTAAFFTDAARVTNETVSIIRITTQVSRSKATVGDVLHDTALITGHVPQGHCVTFEYWRQDDGDDVAEDKLETATACVTVPEGATHVNSPDVVAGTAGTFYFRERLEHATSHKRITYGEPRVSGETVQVKEPKLAKTGIALMPFAMGGAGLLLCAAGLLTLRKRWR</sequence>
<organism evidence="3 4">
    <name type="scientific">Bifidobacterium magnum</name>
    <dbReference type="NCBI Taxonomy" id="1692"/>
    <lineage>
        <taxon>Bacteria</taxon>
        <taxon>Bacillati</taxon>
        <taxon>Actinomycetota</taxon>
        <taxon>Actinomycetes</taxon>
        <taxon>Bifidobacteriales</taxon>
        <taxon>Bifidobacteriaceae</taxon>
        <taxon>Bifidobacterium</taxon>
    </lineage>
</organism>
<dbReference type="STRING" id="1692.BMAGN_0151"/>
<feature type="region of interest" description="Disordered" evidence="1">
    <location>
        <begin position="514"/>
        <end position="533"/>
    </location>
</feature>
<evidence type="ECO:0000313" key="3">
    <source>
        <dbReference type="EMBL" id="KFI68202.1"/>
    </source>
</evidence>